<keyword evidence="1" id="KW-0479">Metal-binding</keyword>
<dbReference type="GO" id="GO:0004462">
    <property type="term" value="F:lactoylglutathione lyase activity"/>
    <property type="evidence" value="ECO:0007669"/>
    <property type="project" value="InterPro"/>
</dbReference>
<evidence type="ECO:0000313" key="4">
    <source>
        <dbReference type="Proteomes" id="UP000017175"/>
    </source>
</evidence>
<dbReference type="RefSeq" id="WP_017337778.1">
    <property type="nucleotide sequence ID" value="NZ_CP010945.1"/>
</dbReference>
<keyword evidence="3" id="KW-0456">Lyase</keyword>
<dbReference type="Gene3D" id="3.10.180.10">
    <property type="entry name" value="2,3-Dihydroxybiphenyl 1,2-Dioxygenase, domain 1"/>
    <property type="match status" value="1"/>
</dbReference>
<dbReference type="SUPFAM" id="SSF54593">
    <property type="entry name" value="Glyoxalase/Bleomycin resistance protein/Dihydroxybiphenyl dioxygenase"/>
    <property type="match status" value="1"/>
</dbReference>
<sequence>MNALVKKLLHVCITVPDVDQALKFYRDVLGFVSTFETRTDEADGPLLGFAEDEISIYAHHILTAGADAKHATEINLIEYTKPATIIGDGPYDLMNQVGITRLALLVENTREAFEKISAYEGVEVVCEPKDIIIRKPGQNLTMTWFSFKDPYGVFITIAEPPKA</sequence>
<dbReference type="PROSITE" id="PS51819">
    <property type="entry name" value="VOC"/>
    <property type="match status" value="1"/>
</dbReference>
<name>A0A0K1QR74_PSEFL</name>
<dbReference type="Proteomes" id="UP000017175">
    <property type="component" value="Chromosome"/>
</dbReference>
<dbReference type="InterPro" id="IPR029068">
    <property type="entry name" value="Glyas_Bleomycin-R_OHBP_Dase"/>
</dbReference>
<evidence type="ECO:0000259" key="2">
    <source>
        <dbReference type="PROSITE" id="PS51819"/>
    </source>
</evidence>
<dbReference type="PROSITE" id="PS00934">
    <property type="entry name" value="GLYOXALASE_I_1"/>
    <property type="match status" value="1"/>
</dbReference>
<protein>
    <submittedName>
        <fullName evidence="3">Lactoylglutathione lyase</fullName>
    </submittedName>
</protein>
<gene>
    <name evidence="3" type="ORF">B723_16750</name>
</gene>
<evidence type="ECO:0000256" key="1">
    <source>
        <dbReference type="ARBA" id="ARBA00022723"/>
    </source>
</evidence>
<dbReference type="GO" id="GO:0046872">
    <property type="term" value="F:metal ion binding"/>
    <property type="evidence" value="ECO:0007669"/>
    <property type="project" value="UniProtKB-KW"/>
</dbReference>
<dbReference type="InterPro" id="IPR004360">
    <property type="entry name" value="Glyas_Fos-R_dOase_dom"/>
</dbReference>
<dbReference type="EMBL" id="CP010945">
    <property type="protein sequence ID" value="AKV07970.1"/>
    <property type="molecule type" value="Genomic_DNA"/>
</dbReference>
<dbReference type="eggNOG" id="COG0346">
    <property type="taxonomic scope" value="Bacteria"/>
</dbReference>
<feature type="domain" description="VOC" evidence="2">
    <location>
        <begin position="7"/>
        <end position="160"/>
    </location>
</feature>
<dbReference type="Pfam" id="PF00903">
    <property type="entry name" value="Glyoxalase"/>
    <property type="match status" value="1"/>
</dbReference>
<accession>A0A0K1QR74</accession>
<dbReference type="InterPro" id="IPR018146">
    <property type="entry name" value="Glyoxalase_1_CS"/>
</dbReference>
<dbReference type="OrthoDB" id="2613830at2"/>
<evidence type="ECO:0000313" key="3">
    <source>
        <dbReference type="EMBL" id="AKV07970.1"/>
    </source>
</evidence>
<dbReference type="InterPro" id="IPR037523">
    <property type="entry name" value="VOC_core"/>
</dbReference>
<dbReference type="AlphaFoldDB" id="A0A0K1QR74"/>
<proteinExistence type="predicted"/>
<organism evidence="3 4">
    <name type="scientific">Pseudomonas fluorescens NCIMB 11764</name>
    <dbReference type="NCBI Taxonomy" id="1221522"/>
    <lineage>
        <taxon>Bacteria</taxon>
        <taxon>Pseudomonadati</taxon>
        <taxon>Pseudomonadota</taxon>
        <taxon>Gammaproteobacteria</taxon>
        <taxon>Pseudomonadales</taxon>
        <taxon>Pseudomonadaceae</taxon>
        <taxon>Pseudomonas</taxon>
    </lineage>
</organism>
<reference evidence="3 4" key="1">
    <citation type="journal article" date="2012" name="J. Bacteriol.">
        <title>Draft genome sequence of the cyanide-utilizing bacterium Pseudomonas fluorescens strain NCIMB 11764.</title>
        <authorList>
            <person name="Vilo C.A."/>
            <person name="Benedik M.J."/>
            <person name="Kunz D.A."/>
            <person name="Dong Q."/>
        </authorList>
    </citation>
    <scope>NUCLEOTIDE SEQUENCE [LARGE SCALE GENOMIC DNA]</scope>
    <source>
        <strain evidence="3 4">NCIMB 11764</strain>
    </source>
</reference>